<sequence>MIFLPITLIDAVATMQRADGTVEKVGSESFGGCKSAHTNVFRIGGGVRSVRSGLSAAW</sequence>
<name>A0ABC8B5J6_9NOCA</name>
<protein>
    <submittedName>
        <fullName evidence="1">Uncharacterized protein</fullName>
    </submittedName>
</protein>
<dbReference type="KEGG" id="nsr:NS506_07583"/>
<organism evidence="1 2">
    <name type="scientific">Nocardia seriolae</name>
    <dbReference type="NCBI Taxonomy" id="37332"/>
    <lineage>
        <taxon>Bacteria</taxon>
        <taxon>Bacillati</taxon>
        <taxon>Actinomycetota</taxon>
        <taxon>Actinomycetes</taxon>
        <taxon>Mycobacteriales</taxon>
        <taxon>Nocardiaceae</taxon>
        <taxon>Nocardia</taxon>
    </lineage>
</organism>
<proteinExistence type="predicted"/>
<evidence type="ECO:0000313" key="1">
    <source>
        <dbReference type="EMBL" id="APB01603.1"/>
    </source>
</evidence>
<dbReference type="Proteomes" id="UP000180166">
    <property type="component" value="Chromosome"/>
</dbReference>
<gene>
    <name evidence="1" type="ORF">NS506_07583</name>
</gene>
<dbReference type="EMBL" id="CP017839">
    <property type="protein sequence ID" value="APB01603.1"/>
    <property type="molecule type" value="Genomic_DNA"/>
</dbReference>
<evidence type="ECO:0000313" key="2">
    <source>
        <dbReference type="Proteomes" id="UP000180166"/>
    </source>
</evidence>
<accession>A0ABC8B5J6</accession>
<reference evidence="1 2" key="1">
    <citation type="submission" date="2016-10" db="EMBL/GenBank/DDBJ databases">
        <title>Genome sequence of Nocardia seriolae strain EM150506, isolated from Anguila japonica.</title>
        <authorList>
            <person name="Han H.-J."/>
        </authorList>
    </citation>
    <scope>NUCLEOTIDE SEQUENCE [LARGE SCALE GENOMIC DNA]</scope>
    <source>
        <strain evidence="1 2">EM150506</strain>
    </source>
</reference>
<dbReference type="AlphaFoldDB" id="A0ABC8B5J6"/>